<gene>
    <name evidence="1" type="ORF">HCU73_01440</name>
</gene>
<organism evidence="1 2">
    <name type="scientific">Roseicyclus persicicus</name>
    <dbReference type="NCBI Taxonomy" id="2650661"/>
    <lineage>
        <taxon>Bacteria</taxon>
        <taxon>Pseudomonadati</taxon>
        <taxon>Pseudomonadota</taxon>
        <taxon>Alphaproteobacteria</taxon>
        <taxon>Rhodobacterales</taxon>
        <taxon>Roseobacteraceae</taxon>
        <taxon>Roseicyclus</taxon>
    </lineage>
</organism>
<dbReference type="RefSeq" id="WP_168621621.1">
    <property type="nucleotide sequence ID" value="NZ_JAAZQQ010000001.1"/>
</dbReference>
<reference evidence="1 2" key="1">
    <citation type="submission" date="2020-04" db="EMBL/GenBank/DDBJ databases">
        <authorList>
            <person name="Yoon J."/>
        </authorList>
    </citation>
    <scope>NUCLEOTIDE SEQUENCE [LARGE SCALE GENOMIC DNA]</scope>
    <source>
        <strain evidence="1 2">KMU-115</strain>
    </source>
</reference>
<keyword evidence="2" id="KW-1185">Reference proteome</keyword>
<sequence length="61" mass="5824">MTPFRIVIAAGCLLLLSGAGYLSWSGAGAGGGGDGVQAASVRTGSPGTGSTGGYGFFGRVK</sequence>
<accession>A0A7X6GVP1</accession>
<dbReference type="EMBL" id="JAAZQQ010000001">
    <property type="protein sequence ID" value="NKX43239.1"/>
    <property type="molecule type" value="Genomic_DNA"/>
</dbReference>
<protein>
    <submittedName>
        <fullName evidence="1">Uncharacterized protein</fullName>
    </submittedName>
</protein>
<comment type="caution">
    <text evidence="1">The sequence shown here is derived from an EMBL/GenBank/DDBJ whole genome shotgun (WGS) entry which is preliminary data.</text>
</comment>
<dbReference type="Proteomes" id="UP000526408">
    <property type="component" value="Unassembled WGS sequence"/>
</dbReference>
<dbReference type="AlphaFoldDB" id="A0A7X6GVP1"/>
<name>A0A7X6GVP1_9RHOB</name>
<evidence type="ECO:0000313" key="2">
    <source>
        <dbReference type="Proteomes" id="UP000526408"/>
    </source>
</evidence>
<evidence type="ECO:0000313" key="1">
    <source>
        <dbReference type="EMBL" id="NKX43239.1"/>
    </source>
</evidence>
<proteinExistence type="predicted"/>